<keyword evidence="10" id="KW-1185">Reference proteome</keyword>
<evidence type="ECO:0000256" key="2">
    <source>
        <dbReference type="ARBA" id="ARBA00022350"/>
    </source>
</evidence>
<organism evidence="9 10">
    <name type="scientific">Hucho hucho</name>
    <name type="common">huchen</name>
    <dbReference type="NCBI Taxonomy" id="62062"/>
    <lineage>
        <taxon>Eukaryota</taxon>
        <taxon>Metazoa</taxon>
        <taxon>Chordata</taxon>
        <taxon>Craniata</taxon>
        <taxon>Vertebrata</taxon>
        <taxon>Euteleostomi</taxon>
        <taxon>Actinopterygii</taxon>
        <taxon>Neopterygii</taxon>
        <taxon>Teleostei</taxon>
        <taxon>Protacanthopterygii</taxon>
        <taxon>Salmoniformes</taxon>
        <taxon>Salmonidae</taxon>
        <taxon>Salmoninae</taxon>
        <taxon>Hucho</taxon>
    </lineage>
</organism>
<evidence type="ECO:0000313" key="10">
    <source>
        <dbReference type="Proteomes" id="UP000314982"/>
    </source>
</evidence>
<protein>
    <recommendedName>
        <fullName evidence="2">Coiled-coil domain-containing protein 167</fullName>
    </recommendedName>
</protein>
<sequence length="154" mass="18443">MCITFTFVHYRLPSTQLGVAFPEIRSSQSRRNPKNNNYCTRGRSSTLVCFFSHKMTKSKDKRKKVSVASEIDRVEERRLRCHDSIERAEFRRRREELSDQDRQSLEDEMTIMNERMQKYDKELEVLRGENRRNMMLSVALLAVSALFYYAFIHY</sequence>
<dbReference type="Proteomes" id="UP000314982">
    <property type="component" value="Unassembled WGS sequence"/>
</dbReference>
<dbReference type="Ensembl" id="ENSHHUT00000050655.1">
    <property type="protein sequence ID" value="ENSHHUP00000048880.1"/>
    <property type="gene ID" value="ENSHHUG00000029617.1"/>
</dbReference>
<reference evidence="9" key="3">
    <citation type="submission" date="2025-09" db="UniProtKB">
        <authorList>
            <consortium name="Ensembl"/>
        </authorList>
    </citation>
    <scope>IDENTIFICATION</scope>
</reference>
<dbReference type="PANTHER" id="PTHR31759">
    <property type="entry name" value="COILED-COIL DOMAIN-CONTAINING PROTEIN 167"/>
    <property type="match status" value="1"/>
</dbReference>
<evidence type="ECO:0000256" key="8">
    <source>
        <dbReference type="SAM" id="Phobius"/>
    </source>
</evidence>
<evidence type="ECO:0000256" key="7">
    <source>
        <dbReference type="SAM" id="Coils"/>
    </source>
</evidence>
<comment type="subcellular location">
    <subcellularLocation>
        <location evidence="1">Membrane</location>
        <topology evidence="1">Single-pass membrane protein</topology>
    </subcellularLocation>
</comment>
<keyword evidence="6 8" id="KW-0472">Membrane</keyword>
<keyword evidence="5 7" id="KW-0175">Coiled coil</keyword>
<evidence type="ECO:0000256" key="3">
    <source>
        <dbReference type="ARBA" id="ARBA00022692"/>
    </source>
</evidence>
<evidence type="ECO:0000313" key="9">
    <source>
        <dbReference type="Ensembl" id="ENSHHUP00000048880.1"/>
    </source>
</evidence>
<evidence type="ECO:0000256" key="4">
    <source>
        <dbReference type="ARBA" id="ARBA00022989"/>
    </source>
</evidence>
<dbReference type="InterPro" id="IPR028194">
    <property type="entry name" value="CC167"/>
</dbReference>
<dbReference type="GeneTree" id="ENSGT00390000010210"/>
<keyword evidence="4 8" id="KW-1133">Transmembrane helix</keyword>
<dbReference type="STRING" id="62062.ENSHHUP00000048880"/>
<evidence type="ECO:0000256" key="6">
    <source>
        <dbReference type="ARBA" id="ARBA00023136"/>
    </source>
</evidence>
<dbReference type="GO" id="GO:0016020">
    <property type="term" value="C:membrane"/>
    <property type="evidence" value="ECO:0007669"/>
    <property type="project" value="UniProtKB-SubCell"/>
</dbReference>
<proteinExistence type="predicted"/>
<accession>A0A4W5NHY2</accession>
<evidence type="ECO:0000256" key="1">
    <source>
        <dbReference type="ARBA" id="ARBA00004167"/>
    </source>
</evidence>
<reference evidence="9" key="2">
    <citation type="submission" date="2025-08" db="UniProtKB">
        <authorList>
            <consortium name="Ensembl"/>
        </authorList>
    </citation>
    <scope>IDENTIFICATION</scope>
</reference>
<feature type="transmembrane region" description="Helical" evidence="8">
    <location>
        <begin position="134"/>
        <end position="152"/>
    </location>
</feature>
<dbReference type="AlphaFoldDB" id="A0A4W5NHY2"/>
<keyword evidence="3 8" id="KW-0812">Transmembrane</keyword>
<name>A0A4W5NHY2_9TELE</name>
<dbReference type="PANTHER" id="PTHR31759:SF1">
    <property type="entry name" value="COILED-COIL DOMAIN-CONTAINING PROTEIN 167"/>
    <property type="match status" value="1"/>
</dbReference>
<feature type="coiled-coil region" evidence="7">
    <location>
        <begin position="102"/>
        <end position="129"/>
    </location>
</feature>
<evidence type="ECO:0000256" key="5">
    <source>
        <dbReference type="ARBA" id="ARBA00023054"/>
    </source>
</evidence>
<reference evidence="10" key="1">
    <citation type="submission" date="2018-06" db="EMBL/GenBank/DDBJ databases">
        <title>Genome assembly of Danube salmon.</title>
        <authorList>
            <person name="Macqueen D.J."/>
            <person name="Gundappa M.K."/>
        </authorList>
    </citation>
    <scope>NUCLEOTIDE SEQUENCE [LARGE SCALE GENOMIC DNA]</scope>
</reference>
<dbReference type="Pfam" id="PF15188">
    <property type="entry name" value="CCDC-167"/>
    <property type="match status" value="1"/>
</dbReference>